<dbReference type="Gene3D" id="3.30.70.270">
    <property type="match status" value="1"/>
</dbReference>
<dbReference type="RefSeq" id="WP_190476641.1">
    <property type="nucleotide sequence ID" value="NZ_JACOFT010000001.1"/>
</dbReference>
<feature type="binding site" evidence="15">
    <location>
        <position position="19"/>
    </location>
    <ligand>
        <name>Mg(2+)</name>
        <dbReference type="ChEBI" id="CHEBI:18420"/>
    </ligand>
</feature>
<dbReference type="NCBIfam" id="NF002677">
    <property type="entry name" value="PRK02406.1"/>
    <property type="match status" value="1"/>
</dbReference>
<evidence type="ECO:0000256" key="1">
    <source>
        <dbReference type="ARBA" id="ARBA00004496"/>
    </source>
</evidence>
<dbReference type="GO" id="GO:0003887">
    <property type="term" value="F:DNA-directed DNA polymerase activity"/>
    <property type="evidence" value="ECO:0007669"/>
    <property type="project" value="UniProtKB-EC"/>
</dbReference>
<dbReference type="Pfam" id="PF00817">
    <property type="entry name" value="IMS"/>
    <property type="match status" value="1"/>
</dbReference>
<accession>A0ABR6XAK2</accession>
<dbReference type="CDD" id="cd03586">
    <property type="entry name" value="PolY_Pol_IV_kappa"/>
    <property type="match status" value="1"/>
</dbReference>
<evidence type="ECO:0000256" key="2">
    <source>
        <dbReference type="ARBA" id="ARBA00010945"/>
    </source>
</evidence>
<keyword evidence="3 15" id="KW-0515">Mutator protein</keyword>
<keyword evidence="11 15" id="KW-0239">DNA-directed DNA polymerase</keyword>
<dbReference type="Proteomes" id="UP000637632">
    <property type="component" value="Unassembled WGS sequence"/>
</dbReference>
<dbReference type="InterPro" id="IPR036775">
    <property type="entry name" value="DNA_pol_Y-fam_lit_finger_sf"/>
</dbReference>
<evidence type="ECO:0000313" key="17">
    <source>
        <dbReference type="EMBL" id="MBC3809964.1"/>
    </source>
</evidence>
<feature type="site" description="Substrate discrimination" evidence="15">
    <location>
        <position position="24"/>
    </location>
</feature>
<dbReference type="InterPro" id="IPR001126">
    <property type="entry name" value="UmuC"/>
</dbReference>
<comment type="cofactor">
    <cofactor evidence="15">
        <name>Mg(2+)</name>
        <dbReference type="ChEBI" id="CHEBI:18420"/>
    </cofactor>
    <text evidence="15">Binds 2 magnesium ions per subunit.</text>
</comment>
<keyword evidence="12 15" id="KW-0238">DNA-binding</keyword>
<proteinExistence type="inferred from homology"/>
<evidence type="ECO:0000256" key="6">
    <source>
        <dbReference type="ARBA" id="ARBA00022695"/>
    </source>
</evidence>
<dbReference type="SUPFAM" id="SSF100879">
    <property type="entry name" value="Lesion bypass DNA polymerase (Y-family), little finger domain"/>
    <property type="match status" value="1"/>
</dbReference>
<organism evidence="17 18">
    <name type="scientific">Undibacterium aquatile</name>
    <dbReference type="NCBI Taxonomy" id="1537398"/>
    <lineage>
        <taxon>Bacteria</taxon>
        <taxon>Pseudomonadati</taxon>
        <taxon>Pseudomonadota</taxon>
        <taxon>Betaproteobacteria</taxon>
        <taxon>Burkholderiales</taxon>
        <taxon>Oxalobacteraceae</taxon>
        <taxon>Undibacterium</taxon>
    </lineage>
</organism>
<dbReference type="PANTHER" id="PTHR11076">
    <property type="entry name" value="DNA REPAIR POLYMERASE UMUC / TRANSFERASE FAMILY MEMBER"/>
    <property type="match status" value="1"/>
</dbReference>
<dbReference type="InterPro" id="IPR043128">
    <property type="entry name" value="Rev_trsase/Diguanyl_cyclase"/>
</dbReference>
<evidence type="ECO:0000256" key="9">
    <source>
        <dbReference type="ARBA" id="ARBA00022763"/>
    </source>
</evidence>
<comment type="subcellular location">
    <subcellularLocation>
        <location evidence="1 15">Cytoplasm</location>
    </subcellularLocation>
</comment>
<evidence type="ECO:0000256" key="12">
    <source>
        <dbReference type="ARBA" id="ARBA00023125"/>
    </source>
</evidence>
<feature type="binding site" evidence="15">
    <location>
        <position position="114"/>
    </location>
    <ligand>
        <name>Mg(2+)</name>
        <dbReference type="ChEBI" id="CHEBI:18420"/>
    </ligand>
</feature>
<name>A0ABR6XAK2_9BURK</name>
<dbReference type="InterPro" id="IPR050116">
    <property type="entry name" value="DNA_polymerase-Y"/>
</dbReference>
<comment type="caution">
    <text evidence="17">The sequence shown here is derived from an EMBL/GenBank/DDBJ whole genome shotgun (WGS) entry which is preliminary data.</text>
</comment>
<dbReference type="PROSITE" id="PS50173">
    <property type="entry name" value="UMUC"/>
    <property type="match status" value="1"/>
</dbReference>
<evidence type="ECO:0000256" key="11">
    <source>
        <dbReference type="ARBA" id="ARBA00022932"/>
    </source>
</evidence>
<evidence type="ECO:0000256" key="13">
    <source>
        <dbReference type="ARBA" id="ARBA00023204"/>
    </source>
</evidence>
<dbReference type="EMBL" id="JACOFT010000001">
    <property type="protein sequence ID" value="MBC3809964.1"/>
    <property type="molecule type" value="Genomic_DNA"/>
</dbReference>
<evidence type="ECO:0000259" key="16">
    <source>
        <dbReference type="PROSITE" id="PS50173"/>
    </source>
</evidence>
<keyword evidence="18" id="KW-1185">Reference proteome</keyword>
<keyword evidence="4 15" id="KW-0963">Cytoplasm</keyword>
<keyword evidence="10 15" id="KW-0460">Magnesium</keyword>
<evidence type="ECO:0000256" key="3">
    <source>
        <dbReference type="ARBA" id="ARBA00022457"/>
    </source>
</evidence>
<dbReference type="Gene3D" id="3.30.1490.100">
    <property type="entry name" value="DNA polymerase, Y-family, little finger domain"/>
    <property type="match status" value="1"/>
</dbReference>
<dbReference type="SUPFAM" id="SSF56672">
    <property type="entry name" value="DNA/RNA polymerases"/>
    <property type="match status" value="1"/>
</dbReference>
<evidence type="ECO:0000256" key="5">
    <source>
        <dbReference type="ARBA" id="ARBA00022679"/>
    </source>
</evidence>
<feature type="active site" evidence="15">
    <location>
        <position position="115"/>
    </location>
</feature>
<dbReference type="Pfam" id="PF11799">
    <property type="entry name" value="IMS_C"/>
    <property type="match status" value="1"/>
</dbReference>
<evidence type="ECO:0000256" key="7">
    <source>
        <dbReference type="ARBA" id="ARBA00022705"/>
    </source>
</evidence>
<dbReference type="InterPro" id="IPR053848">
    <property type="entry name" value="IMS_HHH_1"/>
</dbReference>
<dbReference type="HAMAP" id="MF_01113">
    <property type="entry name" value="DNApol_IV"/>
    <property type="match status" value="1"/>
</dbReference>
<comment type="similarity">
    <text evidence="2 15">Belongs to the DNA polymerase type-Y family.</text>
</comment>
<dbReference type="InterPro" id="IPR017961">
    <property type="entry name" value="DNA_pol_Y-fam_little_finger"/>
</dbReference>
<dbReference type="Gene3D" id="3.40.1170.60">
    <property type="match status" value="1"/>
</dbReference>
<keyword evidence="9 15" id="KW-0227">DNA damage</keyword>
<evidence type="ECO:0000256" key="14">
    <source>
        <dbReference type="ARBA" id="ARBA00049244"/>
    </source>
</evidence>
<comment type="function">
    <text evidence="15">Poorly processive, error-prone DNA polymerase involved in untargeted mutagenesis. Copies undamaged DNA at stalled replication forks, which arise in vivo from mismatched or misaligned primer ends. These misaligned primers can be extended by PolIV. Exhibits no 3'-5' exonuclease (proofreading) activity. May be involved in translesional synthesis, in conjunction with the beta clamp from PolIII.</text>
</comment>
<evidence type="ECO:0000313" key="18">
    <source>
        <dbReference type="Proteomes" id="UP000637632"/>
    </source>
</evidence>
<keyword evidence="13 15" id="KW-0234">DNA repair</keyword>
<dbReference type="Gene3D" id="1.10.150.20">
    <property type="entry name" value="5' to 3' exonuclease, C-terminal subdomain"/>
    <property type="match status" value="1"/>
</dbReference>
<keyword evidence="7 15" id="KW-0235">DNA replication</keyword>
<keyword evidence="6 15" id="KW-0548">Nucleotidyltransferase</keyword>
<evidence type="ECO:0000256" key="15">
    <source>
        <dbReference type="HAMAP-Rule" id="MF_01113"/>
    </source>
</evidence>
<sequence>MSFNLTPTICVLKKIIHCDCDCFYASIEMRDDPSLRGRPLAIGGQPDQRGVVATCNYEARRFGIRSAMPMSQAVRRCPELLILPPTMEKYRIASRQILAIYRDYTEAIEPLSLDEAYLDVSQATSHHGSATLIAREIRARIADTVGITASAGVAPNKFLAKIASDWNKPDGLFVILPDQVEEFVAALPVARLFGVGKVTAAKLHSMGIQECRDLRAWSLADLMQHFGKLGNSLYQLCRGIDLREVRASSERKSVSTEETYVHDLPDLTACVAELPALYASLQQRVQRADAISHIHKLYVKIRFSDFRITTVECVSKTLDIGLFQQLLETGFQRRQLPVRLLGLGVRLAETEAASGQQLGLF</sequence>
<dbReference type="InterPro" id="IPR022880">
    <property type="entry name" value="DNApol_IV"/>
</dbReference>
<evidence type="ECO:0000256" key="4">
    <source>
        <dbReference type="ARBA" id="ARBA00022490"/>
    </source>
</evidence>
<protein>
    <recommendedName>
        <fullName evidence="15">DNA polymerase IV</fullName>
        <shortName evidence="15">Pol IV</shortName>
        <ecNumber evidence="15">2.7.7.7</ecNumber>
    </recommendedName>
</protein>
<keyword evidence="8 15" id="KW-0479">Metal-binding</keyword>
<gene>
    <name evidence="15 17" type="primary">dinB</name>
    <name evidence="17" type="ORF">H8K26_00795</name>
</gene>
<dbReference type="EC" id="2.7.7.7" evidence="15"/>
<comment type="catalytic activity">
    <reaction evidence="14 15">
        <text>DNA(n) + a 2'-deoxyribonucleoside 5'-triphosphate = DNA(n+1) + diphosphate</text>
        <dbReference type="Rhea" id="RHEA:22508"/>
        <dbReference type="Rhea" id="RHEA-COMP:17339"/>
        <dbReference type="Rhea" id="RHEA-COMP:17340"/>
        <dbReference type="ChEBI" id="CHEBI:33019"/>
        <dbReference type="ChEBI" id="CHEBI:61560"/>
        <dbReference type="ChEBI" id="CHEBI:173112"/>
        <dbReference type="EC" id="2.7.7.7"/>
    </reaction>
</comment>
<comment type="subunit">
    <text evidence="15">Monomer.</text>
</comment>
<dbReference type="PANTHER" id="PTHR11076:SF33">
    <property type="entry name" value="DNA POLYMERASE KAPPA"/>
    <property type="match status" value="1"/>
</dbReference>
<dbReference type="InterPro" id="IPR043502">
    <property type="entry name" value="DNA/RNA_pol_sf"/>
</dbReference>
<evidence type="ECO:0000256" key="10">
    <source>
        <dbReference type="ARBA" id="ARBA00022842"/>
    </source>
</evidence>
<keyword evidence="5 15" id="KW-0808">Transferase</keyword>
<reference evidence="17 18" key="1">
    <citation type="submission" date="2020-08" db="EMBL/GenBank/DDBJ databases">
        <title>Novel species isolated from subtropical streams in China.</title>
        <authorList>
            <person name="Lu H."/>
        </authorList>
    </citation>
    <scope>NUCLEOTIDE SEQUENCE [LARGE SCALE GENOMIC DNA]</scope>
    <source>
        <strain evidence="17 18">CCTCC AB 2015119</strain>
    </source>
</reference>
<dbReference type="Pfam" id="PF21999">
    <property type="entry name" value="IMS_HHH_1"/>
    <property type="match status" value="1"/>
</dbReference>
<feature type="domain" description="UmuC" evidence="16">
    <location>
        <begin position="15"/>
        <end position="196"/>
    </location>
</feature>
<evidence type="ECO:0000256" key="8">
    <source>
        <dbReference type="ARBA" id="ARBA00022723"/>
    </source>
</evidence>